<keyword evidence="3" id="KW-1185">Reference proteome</keyword>
<gene>
    <name evidence="2" type="ORF">CLUMA_CG016013</name>
</gene>
<dbReference type="EMBL" id="CVRI01000058">
    <property type="protein sequence ID" value="CRL02929.1"/>
    <property type="molecule type" value="Genomic_DNA"/>
</dbReference>
<accession>A0A1J1IWK4</accession>
<sequence length="153" mass="17304">MLILILTPTSLKVAMRKNQSGKTFKTAFCGFVISFVAVLILDLSAMSMFIIDCLRVTSTDGLMELLEIHNPNEVRSMFDSIPFERRLMPSLIMTFFASKGILLIIINVILMSILVSIVSFNQKQKAWIENYLQQRKSKISHVVGILNSVYTPD</sequence>
<keyword evidence="1" id="KW-0812">Transmembrane</keyword>
<dbReference type="AlphaFoldDB" id="A0A1J1IWK4"/>
<keyword evidence="1" id="KW-1133">Transmembrane helix</keyword>
<evidence type="ECO:0000313" key="2">
    <source>
        <dbReference type="EMBL" id="CRL02929.1"/>
    </source>
</evidence>
<proteinExistence type="predicted"/>
<evidence type="ECO:0000256" key="1">
    <source>
        <dbReference type="SAM" id="Phobius"/>
    </source>
</evidence>
<evidence type="ECO:0000313" key="3">
    <source>
        <dbReference type="Proteomes" id="UP000183832"/>
    </source>
</evidence>
<organism evidence="2 3">
    <name type="scientific">Clunio marinus</name>
    <dbReference type="NCBI Taxonomy" id="568069"/>
    <lineage>
        <taxon>Eukaryota</taxon>
        <taxon>Metazoa</taxon>
        <taxon>Ecdysozoa</taxon>
        <taxon>Arthropoda</taxon>
        <taxon>Hexapoda</taxon>
        <taxon>Insecta</taxon>
        <taxon>Pterygota</taxon>
        <taxon>Neoptera</taxon>
        <taxon>Endopterygota</taxon>
        <taxon>Diptera</taxon>
        <taxon>Nematocera</taxon>
        <taxon>Chironomoidea</taxon>
        <taxon>Chironomidae</taxon>
        <taxon>Clunio</taxon>
    </lineage>
</organism>
<keyword evidence="1" id="KW-0472">Membrane</keyword>
<feature type="transmembrane region" description="Helical" evidence="1">
    <location>
        <begin position="26"/>
        <end position="51"/>
    </location>
</feature>
<feature type="transmembrane region" description="Helical" evidence="1">
    <location>
        <begin position="92"/>
        <end position="118"/>
    </location>
</feature>
<protein>
    <submittedName>
        <fullName evidence="2">CLUMA_CG016013, isoform A</fullName>
    </submittedName>
</protein>
<reference evidence="2 3" key="1">
    <citation type="submission" date="2015-04" db="EMBL/GenBank/DDBJ databases">
        <authorList>
            <person name="Syromyatnikov M.Y."/>
            <person name="Popov V.N."/>
        </authorList>
    </citation>
    <scope>NUCLEOTIDE SEQUENCE [LARGE SCALE GENOMIC DNA]</scope>
</reference>
<name>A0A1J1IWK4_9DIPT</name>
<dbReference type="Proteomes" id="UP000183832">
    <property type="component" value="Unassembled WGS sequence"/>
</dbReference>